<gene>
    <name evidence="2" type="ORF">P9H32_13760</name>
</gene>
<proteinExistence type="predicted"/>
<evidence type="ECO:0000313" key="2">
    <source>
        <dbReference type="EMBL" id="MDZ8119690.1"/>
    </source>
</evidence>
<sequence length="201" mass="21990">MEKELQQPVRSSAAAAMAKGPESDTELHGPFLETVWNQCNPYNLLCPADPDGSQYYDYRAAVGCVPAAYAQVLAFHRWPVRGQGAHAYTYGDGSITGVHSVVFSDDYAWDRMQEDYDPWDTNPDPENDAIAELMYELGVAAEANYESGGTSSSTMTLGNRLGNYYYGSIDAHYSQSELITPLEADLRAGFPCIVSIPGLPL</sequence>
<evidence type="ECO:0000313" key="3">
    <source>
        <dbReference type="Proteomes" id="UP001290861"/>
    </source>
</evidence>
<dbReference type="EMBL" id="JARVCO010000012">
    <property type="protein sequence ID" value="MDZ8119690.1"/>
    <property type="molecule type" value="Genomic_DNA"/>
</dbReference>
<evidence type="ECO:0000256" key="1">
    <source>
        <dbReference type="SAM" id="MobiDB-lite"/>
    </source>
</evidence>
<name>A0ABU5MZT8_9BACT</name>
<feature type="region of interest" description="Disordered" evidence="1">
    <location>
        <begin position="1"/>
        <end position="25"/>
    </location>
</feature>
<accession>A0ABU5MZT8</accession>
<dbReference type="SUPFAM" id="SSF54001">
    <property type="entry name" value="Cysteine proteinases"/>
    <property type="match status" value="1"/>
</dbReference>
<dbReference type="Pfam" id="PF01640">
    <property type="entry name" value="Peptidase_C10"/>
    <property type="match status" value="1"/>
</dbReference>
<dbReference type="InterPro" id="IPR000200">
    <property type="entry name" value="Peptidase_C10"/>
</dbReference>
<organism evidence="2 3">
    <name type="scientific">Pontiella agarivorans</name>
    <dbReference type="NCBI Taxonomy" id="3038953"/>
    <lineage>
        <taxon>Bacteria</taxon>
        <taxon>Pseudomonadati</taxon>
        <taxon>Kiritimatiellota</taxon>
        <taxon>Kiritimatiellia</taxon>
        <taxon>Kiritimatiellales</taxon>
        <taxon>Pontiellaceae</taxon>
        <taxon>Pontiella</taxon>
    </lineage>
</organism>
<protein>
    <submittedName>
        <fullName evidence="2">C10 family peptidase</fullName>
    </submittedName>
</protein>
<dbReference type="RefSeq" id="WP_322609475.1">
    <property type="nucleotide sequence ID" value="NZ_JARVCO010000012.1"/>
</dbReference>
<comment type="caution">
    <text evidence="2">The sequence shown here is derived from an EMBL/GenBank/DDBJ whole genome shotgun (WGS) entry which is preliminary data.</text>
</comment>
<reference evidence="2 3" key="1">
    <citation type="journal article" date="2024" name="Appl. Environ. Microbiol.">
        <title>Pontiella agarivorans sp. nov., a novel marine anaerobic bacterium capable of degrading macroalgal polysaccharides and fixing nitrogen.</title>
        <authorList>
            <person name="Liu N."/>
            <person name="Kivenson V."/>
            <person name="Peng X."/>
            <person name="Cui Z."/>
            <person name="Lankiewicz T.S."/>
            <person name="Gosselin K.M."/>
            <person name="English C.J."/>
            <person name="Blair E.M."/>
            <person name="O'Malley M.A."/>
            <person name="Valentine D.L."/>
        </authorList>
    </citation>
    <scope>NUCLEOTIDE SEQUENCE [LARGE SCALE GENOMIC DNA]</scope>
    <source>
        <strain evidence="2 3">NLcol2</strain>
    </source>
</reference>
<dbReference type="Gene3D" id="3.90.70.50">
    <property type="entry name" value="Peptidase C10, streptopain"/>
    <property type="match status" value="1"/>
</dbReference>
<dbReference type="PRINTS" id="PR00797">
    <property type="entry name" value="STREPTOPAIN"/>
</dbReference>
<dbReference type="InterPro" id="IPR038765">
    <property type="entry name" value="Papain-like_cys_pep_sf"/>
</dbReference>
<dbReference type="InterPro" id="IPR044934">
    <property type="entry name" value="Streptopain_sf"/>
</dbReference>
<dbReference type="Proteomes" id="UP001290861">
    <property type="component" value="Unassembled WGS sequence"/>
</dbReference>
<keyword evidence="3" id="KW-1185">Reference proteome</keyword>